<organism evidence="1 2">
    <name type="scientific">Solanum commersonii</name>
    <name type="common">Commerson's wild potato</name>
    <name type="synonym">Commerson's nightshade</name>
    <dbReference type="NCBI Taxonomy" id="4109"/>
    <lineage>
        <taxon>Eukaryota</taxon>
        <taxon>Viridiplantae</taxon>
        <taxon>Streptophyta</taxon>
        <taxon>Embryophyta</taxon>
        <taxon>Tracheophyta</taxon>
        <taxon>Spermatophyta</taxon>
        <taxon>Magnoliopsida</taxon>
        <taxon>eudicotyledons</taxon>
        <taxon>Gunneridae</taxon>
        <taxon>Pentapetalae</taxon>
        <taxon>asterids</taxon>
        <taxon>lamiids</taxon>
        <taxon>Solanales</taxon>
        <taxon>Solanaceae</taxon>
        <taxon>Solanoideae</taxon>
        <taxon>Solaneae</taxon>
        <taxon>Solanum</taxon>
    </lineage>
</organism>
<keyword evidence="2" id="KW-1185">Reference proteome</keyword>
<name>A0A9J6AUN1_SOLCO</name>
<dbReference type="EMBL" id="JACXVP010000002">
    <property type="protein sequence ID" value="KAG5627855.1"/>
    <property type="molecule type" value="Genomic_DNA"/>
</dbReference>
<dbReference type="Proteomes" id="UP000824120">
    <property type="component" value="Chromosome 2"/>
</dbReference>
<gene>
    <name evidence="1" type="ORF">H5410_013073</name>
</gene>
<proteinExistence type="predicted"/>
<comment type="caution">
    <text evidence="1">The sequence shown here is derived from an EMBL/GenBank/DDBJ whole genome shotgun (WGS) entry which is preliminary data.</text>
</comment>
<evidence type="ECO:0008006" key="3">
    <source>
        <dbReference type="Google" id="ProtNLM"/>
    </source>
</evidence>
<sequence length="180" mass="21190">MYPDMWDVSNAMYSVHHAMYPHVSRAQHYVSRYVECIKPNVSRAQRYISRYVECIKPNVSRAQRYVSRYVECIKPNVSRAQRYVSRYVECIKPNVSHAQRYVSCYVECIKPNVSHAQRYHNTSNRVRQNVSGKKRNRRLQCVEIVHTDTSRSSVSVYGPRESPMGHKLSIYFRGVSCIYD</sequence>
<accession>A0A9J6AUN1</accession>
<protein>
    <recommendedName>
        <fullName evidence="3">Plant disease resistant protein</fullName>
    </recommendedName>
</protein>
<dbReference type="AlphaFoldDB" id="A0A9J6AUN1"/>
<reference evidence="1 2" key="1">
    <citation type="submission" date="2020-09" db="EMBL/GenBank/DDBJ databases">
        <title>De no assembly of potato wild relative species, Solanum commersonii.</title>
        <authorList>
            <person name="Cho K."/>
        </authorList>
    </citation>
    <scope>NUCLEOTIDE SEQUENCE [LARGE SCALE GENOMIC DNA]</scope>
    <source>
        <strain evidence="1">LZ3.2</strain>
        <tissue evidence="1">Leaf</tissue>
    </source>
</reference>
<evidence type="ECO:0000313" key="2">
    <source>
        <dbReference type="Proteomes" id="UP000824120"/>
    </source>
</evidence>
<evidence type="ECO:0000313" key="1">
    <source>
        <dbReference type="EMBL" id="KAG5627855.1"/>
    </source>
</evidence>